<accession>A0A8C5MP19</accession>
<evidence type="ECO:0000313" key="2">
    <source>
        <dbReference type="Ensembl" id="ENSLLEP00000017490.1"/>
    </source>
</evidence>
<dbReference type="Proteomes" id="UP000694569">
    <property type="component" value="Unplaced"/>
</dbReference>
<evidence type="ECO:0000313" key="3">
    <source>
        <dbReference type="Proteomes" id="UP000694569"/>
    </source>
</evidence>
<dbReference type="GeneTree" id="ENSGT00840000129931"/>
<dbReference type="Ensembl" id="ENSLLET00000018156.1">
    <property type="protein sequence ID" value="ENSLLEP00000017490.1"/>
    <property type="gene ID" value="ENSLLEG00000011136.1"/>
</dbReference>
<protein>
    <recommendedName>
        <fullName evidence="1">Reverse transcriptase domain-containing protein</fullName>
    </recommendedName>
</protein>
<dbReference type="PANTHER" id="PTHR21301">
    <property type="entry name" value="REVERSE TRANSCRIPTASE"/>
    <property type="match status" value="1"/>
</dbReference>
<reference evidence="2" key="2">
    <citation type="submission" date="2025-09" db="UniProtKB">
        <authorList>
            <consortium name="Ensembl"/>
        </authorList>
    </citation>
    <scope>IDENTIFICATION</scope>
</reference>
<dbReference type="PANTHER" id="PTHR21301:SF12">
    <property type="match status" value="1"/>
</dbReference>
<reference evidence="2" key="1">
    <citation type="submission" date="2025-08" db="UniProtKB">
        <authorList>
            <consortium name="Ensembl"/>
        </authorList>
    </citation>
    <scope>IDENTIFICATION</scope>
</reference>
<feature type="domain" description="Reverse transcriptase" evidence="1">
    <location>
        <begin position="165"/>
        <end position="418"/>
    </location>
</feature>
<sequence length="729" mass="84554">MEGFPVFLDAQRFQRQLTRRRFFLKKGTNVSTINEESLDAFTHSGLKAKSDFYPIWEKGHNIKVFMDLILKDFDKLESKPFKQNLNFKERQACKELKANHQLVIKQADKGGGTVVMSREFYMQESLRLLGDRDTYQVLKKNPTVEFIKELESLLVKGKQDGILREEEFNFLFNNKCKTAIFYFIPKIHKNQQNPPGRPIISGIDSLTCHLSHYIDGYLQPLVQKTESYLRDTNHLLEELAKVVWEDGLCMATVDVASLYTSIPHSKGVDEVTKCLVKDGSLVPAQISFLAEAMKFVLKHNYFWFENTFYLQVCGTAMGTRFAPGYANLYMHSWEHQHVWSGVAGGDLVLWRRFIDDVIIIWRGDEISLRNFVESLNTNEYNLKFTSNINKQIIDFLDLTIYIKNGKIETKTFFKDTDTNTAIDKRSSHAAYWLNNIPKSQLIRLKRNCSEQSIFQAQAEDILERYQSKGYKKDKLRKDLLEVGGKDRKELLIKKKRNGEESKEKFNFAFITQFNPHATKLRQILKKHWHILEADPVLKEKIPKSPVVIFRRAQNFKNILAPSLLPKIEGSDTGMFNNTKLKGFFKCGKCKACIHQNKKTVKFKSNVTNKEYEIKSFMNCASKGVVYLLECSCGTQYVGRTTREWRIRILEHLGNIRRNKLDHSVPVHCNQCPDFNLGTFKCIAIDIIKPNWRGGDNLKLLAKKETEWIFKMGTWQYGGLNVDLDIKNCL</sequence>
<keyword evidence="3" id="KW-1185">Reference proteome</keyword>
<evidence type="ECO:0000259" key="1">
    <source>
        <dbReference type="PROSITE" id="PS50878"/>
    </source>
</evidence>
<dbReference type="AlphaFoldDB" id="A0A8C5MP19"/>
<dbReference type="OrthoDB" id="9909555at2759"/>
<name>A0A8C5MP19_9ANUR</name>
<proteinExistence type="predicted"/>
<dbReference type="PROSITE" id="PS50878">
    <property type="entry name" value="RT_POL"/>
    <property type="match status" value="1"/>
</dbReference>
<organism evidence="2 3">
    <name type="scientific">Leptobrachium leishanense</name>
    <name type="common">Leishan spiny toad</name>
    <dbReference type="NCBI Taxonomy" id="445787"/>
    <lineage>
        <taxon>Eukaryota</taxon>
        <taxon>Metazoa</taxon>
        <taxon>Chordata</taxon>
        <taxon>Craniata</taxon>
        <taxon>Vertebrata</taxon>
        <taxon>Euteleostomi</taxon>
        <taxon>Amphibia</taxon>
        <taxon>Batrachia</taxon>
        <taxon>Anura</taxon>
        <taxon>Pelobatoidea</taxon>
        <taxon>Megophryidae</taxon>
        <taxon>Leptobrachium</taxon>
    </lineage>
</organism>
<dbReference type="InterPro" id="IPR000477">
    <property type="entry name" value="RT_dom"/>
</dbReference>